<dbReference type="RefSeq" id="WP_141354014.1">
    <property type="nucleotide sequence ID" value="NZ_BJNV01000063.1"/>
</dbReference>
<name>A0A4Y4D0G4_ZOORA</name>
<organism evidence="2 3">
    <name type="scientific">Zoogloea ramigera</name>
    <dbReference type="NCBI Taxonomy" id="350"/>
    <lineage>
        <taxon>Bacteria</taxon>
        <taxon>Pseudomonadati</taxon>
        <taxon>Pseudomonadota</taxon>
        <taxon>Betaproteobacteria</taxon>
        <taxon>Rhodocyclales</taxon>
        <taxon>Zoogloeaceae</taxon>
        <taxon>Zoogloea</taxon>
    </lineage>
</organism>
<dbReference type="Pfam" id="PF04380">
    <property type="entry name" value="BMFP"/>
    <property type="match status" value="1"/>
</dbReference>
<keyword evidence="1" id="KW-0963">Cytoplasm</keyword>
<dbReference type="PANTHER" id="PTHR38040:SF1">
    <property type="entry name" value="UBIQUINONE BIOSYNTHESIS ACCESSORY FACTOR UBIK"/>
    <property type="match status" value="1"/>
</dbReference>
<dbReference type="HAMAP" id="MF_02216">
    <property type="entry name" value="UbiK"/>
    <property type="match status" value="1"/>
</dbReference>
<comment type="similarity">
    <text evidence="1">Belongs to the UbiK family.</text>
</comment>
<reference evidence="2 3" key="1">
    <citation type="submission" date="2019-06" db="EMBL/GenBank/DDBJ databases">
        <title>Whole genome shotgun sequence of Zoogloea ramigera NBRC 15342.</title>
        <authorList>
            <person name="Hosoyama A."/>
            <person name="Uohara A."/>
            <person name="Ohji S."/>
            <person name="Ichikawa N."/>
        </authorList>
    </citation>
    <scope>NUCLEOTIDE SEQUENCE [LARGE SCALE GENOMIC DNA]</scope>
    <source>
        <strain evidence="2 3">NBRC 15342</strain>
    </source>
</reference>
<dbReference type="UniPathway" id="UPA00232"/>
<comment type="function">
    <text evidence="1">Required for efficient ubiquinone (coenzyme Q) biosynthesis. UbiK is probably an accessory factor of Ubi enzymes and facilitates ubiquinone biosynthesis by acting as an assembly factor, a targeting factor, or both.</text>
</comment>
<comment type="caution">
    <text evidence="2">The sequence shown here is derived from an EMBL/GenBank/DDBJ whole genome shotgun (WGS) entry which is preliminary data.</text>
</comment>
<dbReference type="GO" id="GO:0005737">
    <property type="term" value="C:cytoplasm"/>
    <property type="evidence" value="ECO:0007669"/>
    <property type="project" value="UniProtKB-SubCell"/>
</dbReference>
<dbReference type="AlphaFoldDB" id="A0A4Y4D0G4"/>
<dbReference type="InterPro" id="IPR007475">
    <property type="entry name" value="UbiK"/>
</dbReference>
<evidence type="ECO:0000313" key="3">
    <source>
        <dbReference type="Proteomes" id="UP000318422"/>
    </source>
</evidence>
<dbReference type="PANTHER" id="PTHR38040">
    <property type="entry name" value="UBIQUINONE BIOSYNTHESIS ACCESSORY FACTOR UBIK"/>
    <property type="match status" value="1"/>
</dbReference>
<keyword evidence="3" id="KW-1185">Reference proteome</keyword>
<keyword evidence="1" id="KW-0831">Ubiquinone biosynthesis</keyword>
<dbReference type="OrthoDB" id="5297354at2"/>
<dbReference type="GO" id="GO:0006744">
    <property type="term" value="P:ubiquinone biosynthetic process"/>
    <property type="evidence" value="ECO:0007669"/>
    <property type="project" value="UniProtKB-UniRule"/>
</dbReference>
<evidence type="ECO:0000256" key="1">
    <source>
        <dbReference type="HAMAP-Rule" id="MF_02216"/>
    </source>
</evidence>
<evidence type="ECO:0000313" key="2">
    <source>
        <dbReference type="EMBL" id="GEC97063.1"/>
    </source>
</evidence>
<proteinExistence type="inferred from homology"/>
<dbReference type="Proteomes" id="UP000318422">
    <property type="component" value="Unassembled WGS sequence"/>
</dbReference>
<accession>A0A4Y4D0G4</accession>
<comment type="pathway">
    <text evidence="1">Cofactor biosynthesis; ubiquinone biosynthesis.</text>
</comment>
<dbReference type="EMBL" id="BJNV01000063">
    <property type="protein sequence ID" value="GEC97063.1"/>
    <property type="molecule type" value="Genomic_DNA"/>
</dbReference>
<protein>
    <recommendedName>
        <fullName evidence="1">Ubiquinone biosynthesis accessory factor UbiK</fullName>
    </recommendedName>
</protein>
<comment type="subcellular location">
    <subcellularLocation>
        <location evidence="1">Cytoplasm</location>
    </subcellularLocation>
</comment>
<gene>
    <name evidence="1" type="primary">ubiK</name>
    <name evidence="2" type="ORF">ZRA01_31360</name>
</gene>
<sequence length="85" mass="9407">MANPKILDEIGSKVSELLANSPAKDLEKNARALLASGFSKLDLVTREEFEVQREVLAHTREKLADLEHRVARLEAELAARAPADE</sequence>